<dbReference type="Gene3D" id="3.30.1520.10">
    <property type="entry name" value="Phox-like domain"/>
    <property type="match status" value="1"/>
</dbReference>
<reference evidence="2" key="2">
    <citation type="submission" date="2011-02" db="EMBL/GenBank/DDBJ databases">
        <authorList>
            <person name="MacLean D."/>
        </authorList>
    </citation>
    <scope>NUCLEOTIDE SEQUENCE</scope>
</reference>
<dbReference type="CDD" id="cd06093">
    <property type="entry name" value="PX_domain"/>
    <property type="match status" value="1"/>
</dbReference>
<name>F0WJL3_9STRA</name>
<dbReference type="InterPro" id="IPR038765">
    <property type="entry name" value="Papain-like_cys_pep_sf"/>
</dbReference>
<proteinExistence type="predicted"/>
<sequence length="492" mass="56006">MEFHVSCNFHFSQTDTKSSEVKIPLNEMQLHSLPLSYIKRIAMNQMRRQNPESGLSEYDGAEDKIDAVACYSREENRWYADDCVCLTDICPGHPIKTLELVLRNYMPPPTLDVTIFGTQNCASDLLMSFYTSYRIRVTFGKMTWQVSRRYREFDHLHCLLKEKYGEAFSFALSDSTVSYLGKAIVKFPPKQIFGRLESDTIDRRRVMLEDYLQRLLHAPKPPTLSQDVLILSFLGIVSTQKLSNKSVGSDSINIDALDKQIDFGDILLFSCRFGSSICQRKFTGSRFDHVGIVIPGLRGGNLRLLEATGEGIRVYPLIARIKTYAREVTERIVVRSFLVKRDPESARCLLAFVNSVDGNAYSFLSIFQGLNKSDRCVQQKQLYDEEKWSQAFVSPLQNFTTQSVEIAKSVVASQKTKQSPHKRRKYFCSSLVASALKELGWLQTKRSCSYFWPGSFEEHGEIERSLHPGTTLGKEIDIDCRPVEVATATFTS</sequence>
<gene>
    <name evidence="2" type="primary">AlNc14C123G6738</name>
    <name evidence="2" type="ORF">ALNC14_076050</name>
</gene>
<dbReference type="InterPro" id="IPR036871">
    <property type="entry name" value="PX_dom_sf"/>
</dbReference>
<dbReference type="InterPro" id="IPR001683">
    <property type="entry name" value="PX_dom"/>
</dbReference>
<dbReference type="PROSITE" id="PS50195">
    <property type="entry name" value="PX"/>
    <property type="match status" value="1"/>
</dbReference>
<accession>F0WJL3</accession>
<dbReference type="PANTHER" id="PTHR47112">
    <property type="entry name" value="PX DOMAIN-CONTAINING PROTEIN"/>
    <property type="match status" value="1"/>
</dbReference>
<dbReference type="PANTHER" id="PTHR47112:SF1">
    <property type="entry name" value="PX DOMAIN-CONTAINING PROTEIN"/>
    <property type="match status" value="1"/>
</dbReference>
<reference evidence="2" key="1">
    <citation type="journal article" date="2011" name="PLoS Biol.">
        <title>Gene gain and loss during evolution of obligate parasitism in the white rust pathogen of Arabidopsis thaliana.</title>
        <authorList>
            <person name="Kemen E."/>
            <person name="Gardiner A."/>
            <person name="Schultz-Larsen T."/>
            <person name="Kemen A.C."/>
            <person name="Balmuth A.L."/>
            <person name="Robert-Seilaniantz A."/>
            <person name="Bailey K."/>
            <person name="Holub E."/>
            <person name="Studholme D.J."/>
            <person name="Maclean D."/>
            <person name="Jones J.D."/>
        </authorList>
    </citation>
    <scope>NUCLEOTIDE SEQUENCE</scope>
</reference>
<dbReference type="AlphaFoldDB" id="F0WJL3"/>
<dbReference type="SUPFAM" id="SSF54001">
    <property type="entry name" value="Cysteine proteinases"/>
    <property type="match status" value="1"/>
</dbReference>
<evidence type="ECO:0000313" key="2">
    <source>
        <dbReference type="EMBL" id="CCA21462.1"/>
    </source>
</evidence>
<evidence type="ECO:0000259" key="1">
    <source>
        <dbReference type="PROSITE" id="PS50195"/>
    </source>
</evidence>
<dbReference type="SUPFAM" id="SSF64268">
    <property type="entry name" value="PX domain"/>
    <property type="match status" value="1"/>
</dbReference>
<feature type="domain" description="PX" evidence="1">
    <location>
        <begin position="111"/>
        <end position="241"/>
    </location>
</feature>
<dbReference type="SMART" id="SM00312">
    <property type="entry name" value="PX"/>
    <property type="match status" value="1"/>
</dbReference>
<dbReference type="Gene3D" id="3.90.1720.10">
    <property type="entry name" value="endopeptidase domain like (from Nostoc punctiforme)"/>
    <property type="match status" value="1"/>
</dbReference>
<organism evidence="2">
    <name type="scientific">Albugo laibachii Nc14</name>
    <dbReference type="NCBI Taxonomy" id="890382"/>
    <lineage>
        <taxon>Eukaryota</taxon>
        <taxon>Sar</taxon>
        <taxon>Stramenopiles</taxon>
        <taxon>Oomycota</taxon>
        <taxon>Peronosporomycetes</taxon>
        <taxon>Albuginales</taxon>
        <taxon>Albuginaceae</taxon>
        <taxon>Albugo</taxon>
    </lineage>
</organism>
<dbReference type="GO" id="GO:0035091">
    <property type="term" value="F:phosphatidylinositol binding"/>
    <property type="evidence" value="ECO:0007669"/>
    <property type="project" value="InterPro"/>
</dbReference>
<dbReference type="EMBL" id="FR824168">
    <property type="protein sequence ID" value="CCA21462.1"/>
    <property type="molecule type" value="Genomic_DNA"/>
</dbReference>
<dbReference type="HOGENOM" id="CLU_026961_0_0_1"/>
<dbReference type="Pfam" id="PF00787">
    <property type="entry name" value="PX"/>
    <property type="match status" value="1"/>
</dbReference>
<protein>
    <submittedName>
        <fullName evidence="2">Ribonuclease H2 subunit A putative</fullName>
    </submittedName>
</protein>